<dbReference type="GO" id="GO:0005634">
    <property type="term" value="C:nucleus"/>
    <property type="evidence" value="ECO:0007669"/>
    <property type="project" value="InterPro"/>
</dbReference>
<dbReference type="PANTHER" id="PTHR16199">
    <property type="entry name" value="CONDENSIN-2 COMPLEX SUBUNIT G2"/>
    <property type="match status" value="1"/>
</dbReference>
<dbReference type="InterPro" id="IPR011989">
    <property type="entry name" value="ARM-like"/>
</dbReference>
<dbReference type="AlphaFoldDB" id="A0AAV3AQD3"/>
<keyword evidence="3" id="KW-1185">Reference proteome</keyword>
<dbReference type="SUPFAM" id="SSF48371">
    <property type="entry name" value="ARM repeat"/>
    <property type="match status" value="1"/>
</dbReference>
<evidence type="ECO:0000313" key="3">
    <source>
        <dbReference type="Proteomes" id="UP001181693"/>
    </source>
</evidence>
<feature type="compositionally biased region" description="Acidic residues" evidence="1">
    <location>
        <begin position="589"/>
        <end position="601"/>
    </location>
</feature>
<comment type="caution">
    <text evidence="2">The sequence shown here is derived from an EMBL/GenBank/DDBJ whole genome shotgun (WGS) entry which is preliminary data.</text>
</comment>
<evidence type="ECO:0000256" key="1">
    <source>
        <dbReference type="SAM" id="MobiDB-lite"/>
    </source>
</evidence>
<reference evidence="2" key="1">
    <citation type="thesis" date="2020" institute="ProQuest LLC" country="789 East Eisenhower Parkway, Ann Arbor, MI, USA">
        <title>Comparative Genomics and Chromosome Evolution.</title>
        <authorList>
            <person name="Mudd A.B."/>
        </authorList>
    </citation>
    <scope>NUCLEOTIDE SEQUENCE</scope>
    <source>
        <strain evidence="2">1538</strain>
        <tissue evidence="2">Blood</tissue>
    </source>
</reference>
<evidence type="ECO:0008006" key="4">
    <source>
        <dbReference type="Google" id="ProtNLM"/>
    </source>
</evidence>
<dbReference type="EMBL" id="DYDO01000005">
    <property type="protein sequence ID" value="DBA25095.1"/>
    <property type="molecule type" value="Genomic_DNA"/>
</dbReference>
<gene>
    <name evidence="2" type="ORF">GDO54_012665</name>
</gene>
<feature type="region of interest" description="Disordered" evidence="1">
    <location>
        <begin position="588"/>
        <end position="607"/>
    </location>
</feature>
<dbReference type="Gene3D" id="1.25.10.10">
    <property type="entry name" value="Leucine-rich Repeat Variant"/>
    <property type="match status" value="1"/>
</dbReference>
<evidence type="ECO:0000313" key="2">
    <source>
        <dbReference type="EMBL" id="DBA25095.1"/>
    </source>
</evidence>
<accession>A0AAV3AQD3</accession>
<dbReference type="Pfam" id="PF12422">
    <property type="entry name" value="Condensin2nSMC"/>
    <property type="match status" value="1"/>
</dbReference>
<proteinExistence type="predicted"/>
<name>A0AAV3AQD3_PYXAD</name>
<dbReference type="InterPro" id="IPR024741">
    <property type="entry name" value="Condensin2_G2"/>
</dbReference>
<dbReference type="GO" id="GO:0000796">
    <property type="term" value="C:condensin complex"/>
    <property type="evidence" value="ECO:0007669"/>
    <property type="project" value="TreeGrafter"/>
</dbReference>
<dbReference type="Proteomes" id="UP001181693">
    <property type="component" value="Unassembled WGS sequence"/>
</dbReference>
<dbReference type="GO" id="GO:0000070">
    <property type="term" value="P:mitotic sister chromatid segregation"/>
    <property type="evidence" value="ECO:0007669"/>
    <property type="project" value="TreeGrafter"/>
</dbReference>
<protein>
    <recommendedName>
        <fullName evidence="4">Condensin-2 complex subunit G2</fullName>
    </recommendedName>
</protein>
<sequence>MSKREAFLQATRKDSVQDFLNFIQLHKDASDPFDLEEVLQELPRKQKEELWQKLKTLLMDILVANPVESWHKIDDDSDDDMEVEGASEVKNTMEVIHGVAIVATASVSVVEDDMSYQALLECAGLLNGILEALPRSESEVRLAIQRLCEAWWEKGLEKKEEFGKIAFSMVLAKSLEPKSLVADITRLWHLHPALLSFDYNSEDSNEVRDLLLQCFMSINHIKKEEGRRFLIFLFSWDVSFIKMIHGTIKNQLQSLPKSMMCHVADIYFRAWKKASEDFLTTIEHTCIQDLMHHGVHLPRNSPVHPRVREILGYFHQQKLRQGVDEMLYRLYQPIIWRGLKAPNSEVRANAALLFMEAFPLRDPSMNHENMDNEIQKQFEELFNLLEDPQPIVRSTGVLGVCKITARYWEMIPPAILADLIKKILTDLAGDISSADVRCSVFKCLTILLDNKLSHPLLEQMLPSLKHCLHDNSEKVRVAFVDMLLKINAVRAAKFWKICPMEHLLARLEIDSRPVCRRIVNLMFNSFFPVNQPEDVWCERCVALIQMNPGAARRFYQYAYEHTAPKNIANLMLTIRRCLNACLQKTIQSENEENEEDNENEENDNKNKSVLENVLSKEDASSMASLLEIVVILWRSIRKALDQNVEAKNYTINKFATVLPEYFRAFKDERCTVPLIILASFMPPSAVPTFSCSVLSKLRNLDIEAEENRYSSLIDCLCRWGQVGHLLELVTDWLSEALPEKKKKKDSARKVRIQDTMECKPDLALKYIEYLLTQNMNRDCLLASQTNKLNNLFKQLGLVKEVLCSFMKRSEGVSPILSQETSLRAFSLYCRLSIHLQYKFNSEGRNYLAVLEDTGGWIQSQVLGVLESNEPLTEQQCKMAQQILQTYLTVCKDVIMVGLGDSDFQAQLLQVLLSITQTEKCCDCLPTFLSVLKEITEVCLAHKMNNASADLDKHLDAIQTCFHKAIEISARRLKKQQDEALQTCKGSITTVRHHFRIHALRKIADPEDVDIPSSVSALPPLSRCLLSVIIKTSSVLNSFLVELATYVSTEEIEGILSLTASLHIIMVCSKGGQILF</sequence>
<dbReference type="InterPro" id="IPR016024">
    <property type="entry name" value="ARM-type_fold"/>
</dbReference>
<dbReference type="PANTHER" id="PTHR16199:SF4">
    <property type="entry name" value="CONDENSIN-2 COMPLEX SUBUNIT G2"/>
    <property type="match status" value="1"/>
</dbReference>
<organism evidence="2 3">
    <name type="scientific">Pyxicephalus adspersus</name>
    <name type="common">African bullfrog</name>
    <dbReference type="NCBI Taxonomy" id="30357"/>
    <lineage>
        <taxon>Eukaryota</taxon>
        <taxon>Metazoa</taxon>
        <taxon>Chordata</taxon>
        <taxon>Craniata</taxon>
        <taxon>Vertebrata</taxon>
        <taxon>Euteleostomi</taxon>
        <taxon>Amphibia</taxon>
        <taxon>Batrachia</taxon>
        <taxon>Anura</taxon>
        <taxon>Neobatrachia</taxon>
        <taxon>Ranoidea</taxon>
        <taxon>Pyxicephalidae</taxon>
        <taxon>Pyxicephalinae</taxon>
        <taxon>Pyxicephalus</taxon>
    </lineage>
</organism>